<dbReference type="InterPro" id="IPR045814">
    <property type="entry name" value="IntS14_b-barrel"/>
</dbReference>
<evidence type="ECO:0000256" key="2">
    <source>
        <dbReference type="ARBA" id="ARBA00016816"/>
    </source>
</evidence>
<dbReference type="PANTHER" id="PTHR13532:SF3">
    <property type="entry name" value="INTEGRATOR COMPLEX SUBUNIT 14"/>
    <property type="match status" value="1"/>
</dbReference>
<dbReference type="Pfam" id="PF20504">
    <property type="entry name" value="IntS14_C"/>
    <property type="match status" value="1"/>
</dbReference>
<evidence type="ECO:0000256" key="6">
    <source>
        <dbReference type="ARBA" id="ARBA00029992"/>
    </source>
</evidence>
<dbReference type="InterPro" id="IPR046471">
    <property type="entry name" value="IntS14_C"/>
</dbReference>
<dbReference type="InterPro" id="IPR002035">
    <property type="entry name" value="VWF_A"/>
</dbReference>
<dbReference type="InterPro" id="IPR036465">
    <property type="entry name" value="vWFA_dom_sf"/>
</dbReference>
<accession>A0A212CTJ1</accession>
<dbReference type="SUPFAM" id="SSF53300">
    <property type="entry name" value="vWA-like"/>
    <property type="match status" value="1"/>
</dbReference>
<feature type="domain" description="Integrator complex subunit 14 beta-barrel" evidence="10">
    <location>
        <begin position="268"/>
        <end position="349"/>
    </location>
</feature>
<evidence type="ECO:0000256" key="3">
    <source>
        <dbReference type="ARBA" id="ARBA00022723"/>
    </source>
</evidence>
<dbReference type="InterPro" id="IPR039841">
    <property type="entry name" value="INTS14"/>
</dbReference>
<evidence type="ECO:0000256" key="8">
    <source>
        <dbReference type="ARBA" id="ARBA00065091"/>
    </source>
</evidence>
<evidence type="ECO:0000313" key="12">
    <source>
        <dbReference type="EMBL" id="OWK09317.1"/>
    </source>
</evidence>
<evidence type="ECO:0000256" key="4">
    <source>
        <dbReference type="ARBA" id="ARBA00022842"/>
    </source>
</evidence>
<evidence type="ECO:0000259" key="10">
    <source>
        <dbReference type="Pfam" id="PF19435"/>
    </source>
</evidence>
<evidence type="ECO:0000256" key="7">
    <source>
        <dbReference type="ARBA" id="ARBA00061449"/>
    </source>
</evidence>
<keyword evidence="5" id="KW-0539">Nucleus</keyword>
<dbReference type="PANTHER" id="PTHR13532">
    <property type="match status" value="1"/>
</dbReference>
<keyword evidence="3" id="KW-0479">Metal-binding</keyword>
<dbReference type="Proteomes" id="UP000242450">
    <property type="component" value="Chromosome 12"/>
</dbReference>
<proteinExistence type="inferred from homology"/>
<keyword evidence="4" id="KW-0460">Magnesium</keyword>
<feature type="non-terminal residue" evidence="12">
    <location>
        <position position="624"/>
    </location>
</feature>
<evidence type="ECO:0000259" key="9">
    <source>
        <dbReference type="Pfam" id="PF13519"/>
    </source>
</evidence>
<dbReference type="EMBL" id="MKHE01000012">
    <property type="protein sequence ID" value="OWK09317.1"/>
    <property type="molecule type" value="Genomic_DNA"/>
</dbReference>
<comment type="subunit">
    <text evidence="8">Component of the Integrator complex, composed of core subunits INTS1, INTS2, INTS3, INTS4, INTS5, INTS6, INTS7, INTS8, INTS9/RC74, INTS10, INTS11/CPSF3L, INTS12, INTS13, INTS14 and INTS15. The core complex associates with protein phosphatase 2A subunits PPP2CA and PPP2R1A, to form the Integrator-PP2A (INTAC) complex. INTS14 is part of the tail subcomplex, composed of INTS10, INTS13, INTS14 and INTS15.</text>
</comment>
<evidence type="ECO:0000313" key="13">
    <source>
        <dbReference type="Proteomes" id="UP000242450"/>
    </source>
</evidence>
<dbReference type="GO" id="GO:0046872">
    <property type="term" value="F:metal ion binding"/>
    <property type="evidence" value="ECO:0007669"/>
    <property type="project" value="UniProtKB-KW"/>
</dbReference>
<name>A0A212CTJ1_CEREH</name>
<comment type="subcellular location">
    <subcellularLocation>
        <location evidence="1">Nucleus</location>
    </subcellularLocation>
</comment>
<sequence>MPGQQRNLRLSVCIRIGTPRIAFIMPTVVVMDVSLSMTRPVSVEGSEEYQRKHLAAHGLTMLFEHMATNYKLEFTALVVFSSLWELMVPFTRDYNTLQEALSNMDDYDKTCLESALVGVCNIVQQEWGGAIPCQVVLVTDGCLGIGRGSLRHSLATHNQRSESNRFPLPFPFPSKLYIMCMANLEELQSTDSLDCLERLIDLNNGEGQIFTIDGPLCLKNVQSMFGKLIDLAYTPFHAVLKCGHLTADVQVFPRPEPFVIDEEIDPIPKVINTEGDEVGTGITDDNEDENSANQIAGKIPNFCVLLHGSLKVEGMVAIVQLGPEWHGMLYSQADSKKKSNLMMSLFEPGPEPLPWLGKMVQLGPISDAKENPYGEDDNKSPFPLQPKNKRSYAQNVTVWIKPSGLQTDVQKILRNARKLPEKTQTFYKFFISKVSRSDRPVPALKSRNQECLNGLVLCAGPSGRSSLRWCCCEWLREGAERTCESQPWTLLAAPKWRAGEIRQEFSQRVVQPTMPPTTEALNPYWPEMTTPWLQPLPAELSVQGRRLCDILRLLERRPLLPSALPPTVLPPLQQFLWDLLPQSTLVGQSRRLRFFHSATPILVYSEDVRSPNSRETLKVNNPFD</sequence>
<comment type="similarity">
    <text evidence="7">Belongs to the Integrator subunit 14 family.</text>
</comment>
<gene>
    <name evidence="12" type="ORF">Celaphus_00006602</name>
</gene>
<dbReference type="GO" id="GO:0032039">
    <property type="term" value="C:integrator complex"/>
    <property type="evidence" value="ECO:0007669"/>
    <property type="project" value="InterPro"/>
</dbReference>
<evidence type="ECO:0000259" key="11">
    <source>
        <dbReference type="Pfam" id="PF20504"/>
    </source>
</evidence>
<dbReference type="Pfam" id="PF19435">
    <property type="entry name" value="IntS14_b-barrel"/>
    <property type="match status" value="1"/>
</dbReference>
<dbReference type="GO" id="GO:0034472">
    <property type="term" value="P:snRNA 3'-end processing"/>
    <property type="evidence" value="ECO:0007669"/>
    <property type="project" value="TreeGrafter"/>
</dbReference>
<dbReference type="AlphaFoldDB" id="A0A212CTJ1"/>
<dbReference type="Pfam" id="PF13519">
    <property type="entry name" value="VWA_2"/>
    <property type="match status" value="1"/>
</dbReference>
<feature type="domain" description="VWFA" evidence="9">
    <location>
        <begin position="27"/>
        <end position="141"/>
    </location>
</feature>
<dbReference type="FunFam" id="3.40.50.410:FF:000137">
    <property type="entry name" value="Integrator complex subunit 14"/>
    <property type="match status" value="1"/>
</dbReference>
<dbReference type="OrthoDB" id="2374335at2759"/>
<organism evidence="12 13">
    <name type="scientific">Cervus elaphus hippelaphus</name>
    <name type="common">European red deer</name>
    <dbReference type="NCBI Taxonomy" id="46360"/>
    <lineage>
        <taxon>Eukaryota</taxon>
        <taxon>Metazoa</taxon>
        <taxon>Chordata</taxon>
        <taxon>Craniata</taxon>
        <taxon>Vertebrata</taxon>
        <taxon>Euteleostomi</taxon>
        <taxon>Mammalia</taxon>
        <taxon>Eutheria</taxon>
        <taxon>Laurasiatheria</taxon>
        <taxon>Artiodactyla</taxon>
        <taxon>Ruminantia</taxon>
        <taxon>Pecora</taxon>
        <taxon>Cervidae</taxon>
        <taxon>Cervinae</taxon>
        <taxon>Cervus</taxon>
    </lineage>
</organism>
<protein>
    <recommendedName>
        <fullName evidence="2">Integrator complex subunit 14</fullName>
    </recommendedName>
    <alternativeName>
        <fullName evidence="6">von Willebrand factor A domain-containing protein 9</fullName>
    </alternativeName>
</protein>
<reference evidence="12 13" key="1">
    <citation type="journal article" date="2018" name="Mol. Genet. Genomics">
        <title>The red deer Cervus elaphus genome CerEla1.0: sequencing, annotating, genes, and chromosomes.</title>
        <authorList>
            <person name="Bana N.A."/>
            <person name="Nyiri A."/>
            <person name="Nagy J."/>
            <person name="Frank K."/>
            <person name="Nagy T."/>
            <person name="Steger V."/>
            <person name="Schiller M."/>
            <person name="Lakatos P."/>
            <person name="Sugar L."/>
            <person name="Horn P."/>
            <person name="Barta E."/>
            <person name="Orosz L."/>
        </authorList>
    </citation>
    <scope>NUCLEOTIDE SEQUENCE [LARGE SCALE GENOMIC DNA]</scope>
    <source>
        <strain evidence="12">Hungarian</strain>
    </source>
</reference>
<comment type="caution">
    <text evidence="12">The sequence shown here is derived from an EMBL/GenBank/DDBJ whole genome shotgun (WGS) entry which is preliminary data.</text>
</comment>
<evidence type="ECO:0000256" key="1">
    <source>
        <dbReference type="ARBA" id="ARBA00004123"/>
    </source>
</evidence>
<dbReference type="Gene3D" id="3.40.50.410">
    <property type="entry name" value="von Willebrand factor, type A domain"/>
    <property type="match status" value="1"/>
</dbReference>
<keyword evidence="13" id="KW-1185">Reference proteome</keyword>
<feature type="domain" description="Integrator complex subunit 14 C-terminal" evidence="11">
    <location>
        <begin position="397"/>
        <end position="428"/>
    </location>
</feature>
<evidence type="ECO:0000256" key="5">
    <source>
        <dbReference type="ARBA" id="ARBA00023242"/>
    </source>
</evidence>